<feature type="compositionally biased region" description="Basic and acidic residues" evidence="1">
    <location>
        <begin position="13"/>
        <end position="31"/>
    </location>
</feature>
<sequence length="209" mass="24562">MFARVASYDASEQYDHTMAKRPFHVHEDHYAVDTMSEEQERDERARSQTESQSQTQRADDDYYVHEDEPDDDDDADRGTIEDEENEEHDDADDNASESSDEDERIDLTVQQDMEKLQQTFPHFRDGYRLIKRIGEVVSLTVSLYFFPGTFSTVYKAEDLRYHDYVNRWDMDADEGQWTPPPLKSSATHSIPSSRPPRRRPKTFENTIPR</sequence>
<protein>
    <submittedName>
        <fullName evidence="2">Uncharacterized protein</fullName>
    </submittedName>
</protein>
<evidence type="ECO:0000256" key="1">
    <source>
        <dbReference type="SAM" id="MobiDB-lite"/>
    </source>
</evidence>
<reference evidence="2" key="1">
    <citation type="submission" date="2022-07" db="EMBL/GenBank/DDBJ databases">
        <title>Genome Sequence of Xylaria arbuscula.</title>
        <authorList>
            <person name="Buettner E."/>
        </authorList>
    </citation>
    <scope>NUCLEOTIDE SEQUENCE</scope>
    <source>
        <strain evidence="2">VT107</strain>
    </source>
</reference>
<feature type="region of interest" description="Disordered" evidence="1">
    <location>
        <begin position="1"/>
        <end position="102"/>
    </location>
</feature>
<keyword evidence="3" id="KW-1185">Reference proteome</keyword>
<evidence type="ECO:0000313" key="2">
    <source>
        <dbReference type="EMBL" id="KAJ3560919.1"/>
    </source>
</evidence>
<comment type="caution">
    <text evidence="2">The sequence shown here is derived from an EMBL/GenBank/DDBJ whole genome shotgun (WGS) entry which is preliminary data.</text>
</comment>
<evidence type="ECO:0000313" key="3">
    <source>
        <dbReference type="Proteomes" id="UP001148614"/>
    </source>
</evidence>
<gene>
    <name evidence="2" type="ORF">NPX13_g9137</name>
</gene>
<dbReference type="VEuPathDB" id="FungiDB:F4678DRAFT_440680"/>
<feature type="compositionally biased region" description="Acidic residues" evidence="1">
    <location>
        <begin position="67"/>
        <end position="102"/>
    </location>
</feature>
<proteinExistence type="predicted"/>
<dbReference type="Proteomes" id="UP001148614">
    <property type="component" value="Unassembled WGS sequence"/>
</dbReference>
<dbReference type="EMBL" id="JANPWZ010002165">
    <property type="protein sequence ID" value="KAJ3560919.1"/>
    <property type="molecule type" value="Genomic_DNA"/>
</dbReference>
<accession>A0A9W8TJ67</accession>
<dbReference type="AlphaFoldDB" id="A0A9W8TJ67"/>
<organism evidence="2 3">
    <name type="scientific">Xylaria arbuscula</name>
    <dbReference type="NCBI Taxonomy" id="114810"/>
    <lineage>
        <taxon>Eukaryota</taxon>
        <taxon>Fungi</taxon>
        <taxon>Dikarya</taxon>
        <taxon>Ascomycota</taxon>
        <taxon>Pezizomycotina</taxon>
        <taxon>Sordariomycetes</taxon>
        <taxon>Xylariomycetidae</taxon>
        <taxon>Xylariales</taxon>
        <taxon>Xylariaceae</taxon>
        <taxon>Xylaria</taxon>
    </lineage>
</organism>
<feature type="region of interest" description="Disordered" evidence="1">
    <location>
        <begin position="176"/>
        <end position="209"/>
    </location>
</feature>
<name>A0A9W8TJ67_9PEZI</name>
<feature type="compositionally biased region" description="Basic and acidic residues" evidence="1">
    <location>
        <begin position="57"/>
        <end position="66"/>
    </location>
</feature>